<dbReference type="RefSeq" id="WP_109228728.1">
    <property type="nucleotide sequence ID" value="NZ_PYHR01000002.1"/>
</dbReference>
<evidence type="ECO:0000256" key="6">
    <source>
        <dbReference type="SAM" id="MobiDB-lite"/>
    </source>
</evidence>
<accession>A0A2U1ZTP0</accession>
<dbReference type="AlphaFoldDB" id="A0A2U1ZTP0"/>
<dbReference type="Proteomes" id="UP000245166">
    <property type="component" value="Unassembled WGS sequence"/>
</dbReference>
<keyword evidence="3 7" id="KW-0812">Transmembrane</keyword>
<feature type="transmembrane region" description="Helical" evidence="7">
    <location>
        <begin position="372"/>
        <end position="390"/>
    </location>
</feature>
<feature type="transmembrane region" description="Helical" evidence="7">
    <location>
        <begin position="346"/>
        <end position="365"/>
    </location>
</feature>
<feature type="region of interest" description="Disordered" evidence="6">
    <location>
        <begin position="1"/>
        <end position="51"/>
    </location>
</feature>
<feature type="transmembrane region" description="Helical" evidence="7">
    <location>
        <begin position="402"/>
        <end position="422"/>
    </location>
</feature>
<keyword evidence="5 7" id="KW-0472">Membrane</keyword>
<dbReference type="OrthoDB" id="45037at2"/>
<evidence type="ECO:0000256" key="3">
    <source>
        <dbReference type="ARBA" id="ARBA00022692"/>
    </source>
</evidence>
<keyword evidence="2" id="KW-1003">Cell membrane</keyword>
<protein>
    <submittedName>
        <fullName evidence="8">ABC transporter permease</fullName>
    </submittedName>
</protein>
<dbReference type="Pfam" id="PF02653">
    <property type="entry name" value="BPD_transp_2"/>
    <property type="match status" value="1"/>
</dbReference>
<evidence type="ECO:0000256" key="7">
    <source>
        <dbReference type="SAM" id="Phobius"/>
    </source>
</evidence>
<feature type="transmembrane region" description="Helical" evidence="7">
    <location>
        <begin position="140"/>
        <end position="158"/>
    </location>
</feature>
<feature type="transmembrane region" description="Helical" evidence="7">
    <location>
        <begin position="312"/>
        <end position="334"/>
    </location>
</feature>
<evidence type="ECO:0000256" key="1">
    <source>
        <dbReference type="ARBA" id="ARBA00004651"/>
    </source>
</evidence>
<feature type="transmembrane region" description="Helical" evidence="7">
    <location>
        <begin position="189"/>
        <end position="211"/>
    </location>
</feature>
<organism evidence="8 9">
    <name type="scientific">Serinibacter arcticus</name>
    <dbReference type="NCBI Taxonomy" id="1655435"/>
    <lineage>
        <taxon>Bacteria</taxon>
        <taxon>Bacillati</taxon>
        <taxon>Actinomycetota</taxon>
        <taxon>Actinomycetes</taxon>
        <taxon>Micrococcales</taxon>
        <taxon>Beutenbergiaceae</taxon>
        <taxon>Serinibacter</taxon>
    </lineage>
</organism>
<dbReference type="PANTHER" id="PTHR47089:SF1">
    <property type="entry name" value="GUANOSINE ABC TRANSPORTER PERMEASE PROTEIN NUPP"/>
    <property type="match status" value="1"/>
</dbReference>
<name>A0A2U1ZTP0_9MICO</name>
<comment type="subcellular location">
    <subcellularLocation>
        <location evidence="1">Cell membrane</location>
        <topology evidence="1">Multi-pass membrane protein</topology>
    </subcellularLocation>
</comment>
<feature type="transmembrane region" description="Helical" evidence="7">
    <location>
        <begin position="271"/>
        <end position="291"/>
    </location>
</feature>
<gene>
    <name evidence="8" type="ORF">C8046_06440</name>
</gene>
<sequence>MTGPNAPLGPTPNEDPLEPQPPIDGDADAVAPAAASTPASEDGSTSGPTRTESYLHQVMSSSWLLTLAAVVLAILLGAILIIATDPEVQTAAGYLFARPSDFFTAAWDAASGAYIALFQGAIFDSQAANFTRAIRPLTETLTIATPLILAGLSVGLAFRAGLFNIGGQGQVILGAVFAAYLGFGLNLPIVVHVVLAIVGGAVGGALWAAIAGVLKARTGAHEVIVTIMLNNIAAYLVLWIVTTKLFASGTPGVSKPVADTARLPALLPDPFRLHLGFILALVLAAAVWWLMERSTLGFKLRAVGSNARAARTAGISVATMTVLAMAIAGGLAGLAGASQVLGTEGMLTASVAGSIGFDAITVALLGRSKPLGTVLAGLLFGALAAGGRLMQTRTGTPLDLVLVLQSFIVLFIAAPPLVRTIWRLPQPGPRAAKKRVTAGAAA</sequence>
<keyword evidence="9" id="KW-1185">Reference proteome</keyword>
<evidence type="ECO:0000313" key="8">
    <source>
        <dbReference type="EMBL" id="PWD50346.1"/>
    </source>
</evidence>
<feature type="transmembrane region" description="Helical" evidence="7">
    <location>
        <begin position="165"/>
        <end position="183"/>
    </location>
</feature>
<feature type="transmembrane region" description="Helical" evidence="7">
    <location>
        <begin position="223"/>
        <end position="241"/>
    </location>
</feature>
<feature type="transmembrane region" description="Helical" evidence="7">
    <location>
        <begin position="63"/>
        <end position="83"/>
    </location>
</feature>
<dbReference type="GO" id="GO:0022857">
    <property type="term" value="F:transmembrane transporter activity"/>
    <property type="evidence" value="ECO:0007669"/>
    <property type="project" value="InterPro"/>
</dbReference>
<dbReference type="GO" id="GO:0005886">
    <property type="term" value="C:plasma membrane"/>
    <property type="evidence" value="ECO:0007669"/>
    <property type="project" value="UniProtKB-SubCell"/>
</dbReference>
<evidence type="ECO:0000256" key="4">
    <source>
        <dbReference type="ARBA" id="ARBA00022989"/>
    </source>
</evidence>
<dbReference type="InterPro" id="IPR001851">
    <property type="entry name" value="ABC_transp_permease"/>
</dbReference>
<feature type="compositionally biased region" description="Low complexity" evidence="6">
    <location>
        <begin position="28"/>
        <end position="42"/>
    </location>
</feature>
<reference evidence="8 9" key="1">
    <citation type="submission" date="2018-03" db="EMBL/GenBank/DDBJ databases">
        <title>Genome assembly of novel Miniimonas species PCH200.</title>
        <authorList>
            <person name="Thakur V."/>
            <person name="Kumar V."/>
            <person name="Singh D."/>
        </authorList>
    </citation>
    <scope>NUCLEOTIDE SEQUENCE [LARGE SCALE GENOMIC DNA]</scope>
    <source>
        <strain evidence="8 9">PCH200</strain>
    </source>
</reference>
<proteinExistence type="predicted"/>
<dbReference type="EMBL" id="PYHR01000002">
    <property type="protein sequence ID" value="PWD50346.1"/>
    <property type="molecule type" value="Genomic_DNA"/>
</dbReference>
<evidence type="ECO:0000256" key="5">
    <source>
        <dbReference type="ARBA" id="ARBA00023136"/>
    </source>
</evidence>
<keyword evidence="4 7" id="KW-1133">Transmembrane helix</keyword>
<evidence type="ECO:0000313" key="9">
    <source>
        <dbReference type="Proteomes" id="UP000245166"/>
    </source>
</evidence>
<dbReference type="CDD" id="cd06580">
    <property type="entry name" value="TM_PBP1_transp_TpRbsC_like"/>
    <property type="match status" value="1"/>
</dbReference>
<evidence type="ECO:0000256" key="2">
    <source>
        <dbReference type="ARBA" id="ARBA00022475"/>
    </source>
</evidence>
<dbReference type="PANTHER" id="PTHR47089">
    <property type="entry name" value="ABC TRANSPORTER, PERMEASE PROTEIN"/>
    <property type="match status" value="1"/>
</dbReference>
<comment type="caution">
    <text evidence="8">The sequence shown here is derived from an EMBL/GenBank/DDBJ whole genome shotgun (WGS) entry which is preliminary data.</text>
</comment>